<dbReference type="Pfam" id="PF20430">
    <property type="entry name" value="Eplus_motif"/>
    <property type="match status" value="1"/>
</dbReference>
<evidence type="ECO:0000259" key="4">
    <source>
        <dbReference type="Pfam" id="PF14432"/>
    </source>
</evidence>
<dbReference type="EMBL" id="CM010718">
    <property type="protein sequence ID" value="RZC57815.1"/>
    <property type="molecule type" value="Genomic_DNA"/>
</dbReference>
<feature type="domain" description="DYW" evidence="4">
    <location>
        <begin position="517"/>
        <end position="598"/>
    </location>
</feature>
<dbReference type="Gramene" id="RZC57815">
    <property type="protein sequence ID" value="RZC57815"/>
    <property type="gene ID" value="C5167_005113"/>
</dbReference>
<dbReference type="GO" id="GO:0008270">
    <property type="term" value="F:zinc ion binding"/>
    <property type="evidence" value="ECO:0007669"/>
    <property type="project" value="InterPro"/>
</dbReference>
<dbReference type="InterPro" id="IPR011990">
    <property type="entry name" value="TPR-like_helical_dom_sf"/>
</dbReference>
<evidence type="ECO:0000256" key="3">
    <source>
        <dbReference type="SAM" id="MobiDB-lite"/>
    </source>
</evidence>
<feature type="region of interest" description="Disordered" evidence="3">
    <location>
        <begin position="686"/>
        <end position="725"/>
    </location>
</feature>
<name>A0A4Y7JDU9_PAPSO</name>
<dbReference type="Proteomes" id="UP000316621">
    <property type="component" value="Chromosome 4"/>
</dbReference>
<dbReference type="FunFam" id="1.25.40.10:FF:000366">
    <property type="entry name" value="Pentatricopeptide (PPR) repeat-containing protein"/>
    <property type="match status" value="1"/>
</dbReference>
<dbReference type="GO" id="GO:0009451">
    <property type="term" value="P:RNA modification"/>
    <property type="evidence" value="ECO:0007669"/>
    <property type="project" value="InterPro"/>
</dbReference>
<dbReference type="InterPro" id="IPR046849">
    <property type="entry name" value="E2_motif"/>
</dbReference>
<dbReference type="InterPro" id="IPR002885">
    <property type="entry name" value="PPR_rpt"/>
</dbReference>
<evidence type="ECO:0000256" key="1">
    <source>
        <dbReference type="ARBA" id="ARBA00022737"/>
    </source>
</evidence>
<dbReference type="NCBIfam" id="TIGR00756">
    <property type="entry name" value="PPR"/>
    <property type="match status" value="1"/>
</dbReference>
<dbReference type="InterPro" id="IPR046848">
    <property type="entry name" value="E_motif"/>
</dbReference>
<reference evidence="5 6" key="1">
    <citation type="journal article" date="2018" name="Science">
        <title>The opium poppy genome and morphinan production.</title>
        <authorList>
            <person name="Guo L."/>
            <person name="Winzer T."/>
            <person name="Yang X."/>
            <person name="Li Y."/>
            <person name="Ning Z."/>
            <person name="He Z."/>
            <person name="Teodor R."/>
            <person name="Lu Y."/>
            <person name="Bowser T.A."/>
            <person name="Graham I.A."/>
            <person name="Ye K."/>
        </authorList>
    </citation>
    <scope>NUCLEOTIDE SEQUENCE [LARGE SCALE GENOMIC DNA]</scope>
    <source>
        <strain evidence="6">cv. HN1</strain>
        <tissue evidence="5">Leaves</tissue>
    </source>
</reference>
<keyword evidence="1" id="KW-0677">Repeat</keyword>
<dbReference type="GO" id="GO:0003723">
    <property type="term" value="F:RNA binding"/>
    <property type="evidence" value="ECO:0007669"/>
    <property type="project" value="InterPro"/>
</dbReference>
<evidence type="ECO:0000313" key="5">
    <source>
        <dbReference type="EMBL" id="RZC57815.1"/>
    </source>
</evidence>
<dbReference type="Gene3D" id="1.25.40.10">
    <property type="entry name" value="Tetratricopeptide repeat domain"/>
    <property type="match status" value="2"/>
</dbReference>
<dbReference type="AlphaFoldDB" id="A0A4Y7JDU9"/>
<evidence type="ECO:0000313" key="6">
    <source>
        <dbReference type="Proteomes" id="UP000316621"/>
    </source>
</evidence>
<dbReference type="Pfam" id="PF20431">
    <property type="entry name" value="E_motif"/>
    <property type="match status" value="1"/>
</dbReference>
<keyword evidence="6" id="KW-1185">Reference proteome</keyword>
<sequence>MLIPGGSTVLSGIQNNIGSMLESCMRQTQHQNMSNNGFLLAMVVSWTICNTRCDVNFQNLKAEPQSSSKKALSFSSYLENIYCRSHNHNTSEPSLMTIERHWKPPVSPFFKVNCDASYDPNTKLTACGSHPSWLHHGRALHTHVLKFLDPSTVDHFVQASLVNFYSKFGNLGLSRFLFNQIKKPDLATWNSILAAYANPTTTSTTTTSVDEQDTTGLAIEVLCLFNEMLLVQCRPNEVTLVAVITACAKLGAFTQGSWAYSYILRNNLKLNRFVITSLIDMYAKCGCLDYAKQLFDQIPEKDVLCYNVMIRGFAVHGYGHQALSLFNKMKVDKVQPDDVTFVVALCACAHVGLVEDGYSCFNSMKDVYGIEPKLEHYACLVDLLARGGRLDEAHRTISTMPMKPNAVLWRSLLGASRVHENLGLGELALRNLIELEPRTSGNYVLLSNMYAKTNRWDSVKEVRKAMKNLGVSKLPGSSLIEIDGVLHEFLMGDKTHPNSKEIYVKLEEISKRLNEYGHKSIINEVLFDIEEEEKEDALSYHSERLTIAFALIQAPSNSSVPIRIIKNLRVCSDCHESTKLISKIYGREIIVRDRNRLFADNSDLHEYCDEDETGRPLNCFMILQNFSGLEESADTSTCYGRLCGSKCSGAGNAAAACNILQQKRFLGLPIYWSRCDKPDKTLPIQIGSAIEPTKENSSTTGSSGKRRGKTTTEALSTEKRKREEDDLDLNLSSDIQGIIAALQNIREKAHKDDKKKSEETIASVSSEVKTILNDAKSKLEKERQTFVKALSKSSKECENSLRDEFAKFQSVYEKFSKEKAAHLQAFEDIFSKFDNEKEKLYLRYEQQRKKEKSMLSEMEKTCADKITAAEESLKKKKKDDKSFSILRKSLGSFLDGASDDDLPADECL</sequence>
<feature type="repeat" description="PPR" evidence="2">
    <location>
        <begin position="302"/>
        <end position="336"/>
    </location>
</feature>
<organism evidence="5 6">
    <name type="scientific">Papaver somniferum</name>
    <name type="common">Opium poppy</name>
    <dbReference type="NCBI Taxonomy" id="3469"/>
    <lineage>
        <taxon>Eukaryota</taxon>
        <taxon>Viridiplantae</taxon>
        <taxon>Streptophyta</taxon>
        <taxon>Embryophyta</taxon>
        <taxon>Tracheophyta</taxon>
        <taxon>Spermatophyta</taxon>
        <taxon>Magnoliopsida</taxon>
        <taxon>Ranunculales</taxon>
        <taxon>Papaveraceae</taxon>
        <taxon>Papaveroideae</taxon>
        <taxon>Papaver</taxon>
    </lineage>
</organism>
<dbReference type="FunFam" id="1.25.40.10:FF:000031">
    <property type="entry name" value="Pentatricopeptide repeat-containing protein mitochondrial"/>
    <property type="match status" value="1"/>
</dbReference>
<protein>
    <recommendedName>
        <fullName evidence="4">DYW domain-containing protein</fullName>
    </recommendedName>
</protein>
<dbReference type="InterPro" id="IPR032867">
    <property type="entry name" value="DYW_dom"/>
</dbReference>
<proteinExistence type="predicted"/>
<dbReference type="Pfam" id="PF14432">
    <property type="entry name" value="DYW_deaminase"/>
    <property type="match status" value="1"/>
</dbReference>
<gene>
    <name evidence="5" type="ORF">C5167_005113</name>
</gene>
<dbReference type="Pfam" id="PF13041">
    <property type="entry name" value="PPR_2"/>
    <property type="match status" value="1"/>
</dbReference>
<dbReference type="InterPro" id="IPR046960">
    <property type="entry name" value="PPR_At4g14850-like_plant"/>
</dbReference>
<accession>A0A4Y7JDU9</accession>
<dbReference type="PROSITE" id="PS51375">
    <property type="entry name" value="PPR"/>
    <property type="match status" value="1"/>
</dbReference>
<evidence type="ECO:0000256" key="2">
    <source>
        <dbReference type="PROSITE-ProRule" id="PRU00708"/>
    </source>
</evidence>
<dbReference type="PANTHER" id="PTHR47926">
    <property type="entry name" value="PENTATRICOPEPTIDE REPEAT-CONTAINING PROTEIN"/>
    <property type="match status" value="1"/>
</dbReference>
<dbReference type="PANTHER" id="PTHR47926:SF450">
    <property type="entry name" value="DYW DOMAIN-CONTAINING PROTEIN"/>
    <property type="match status" value="1"/>
</dbReference>